<evidence type="ECO:0000313" key="2">
    <source>
        <dbReference type="Proteomes" id="UP000050501"/>
    </source>
</evidence>
<proteinExistence type="predicted"/>
<evidence type="ECO:0000313" key="1">
    <source>
        <dbReference type="EMBL" id="KPL77969.1"/>
    </source>
</evidence>
<accession>A0A0P6X4G1</accession>
<sequence>MSFFSDFFNLAPCPPAKREEVNRLISELITIGQKEDYLSERPGRPFNAQCRHEGARQIGRRLDEIGGLELMEFAHRQVKRKAGKNLAAHLEYAWADIGRWLP</sequence>
<protein>
    <submittedName>
        <fullName evidence="1">Uncharacterized protein</fullName>
    </submittedName>
</protein>
<gene>
    <name evidence="1" type="ORF">ADN01_15490</name>
</gene>
<dbReference type="STRING" id="229921.ADN01_15490"/>
<name>A0A0P6X4G1_9CHLR</name>
<dbReference type="AlphaFoldDB" id="A0A0P6X4G1"/>
<keyword evidence="2" id="KW-1185">Reference proteome</keyword>
<dbReference type="OrthoDB" id="164474at2"/>
<organism evidence="1 2">
    <name type="scientific">Levilinea saccharolytica</name>
    <dbReference type="NCBI Taxonomy" id="229921"/>
    <lineage>
        <taxon>Bacteria</taxon>
        <taxon>Bacillati</taxon>
        <taxon>Chloroflexota</taxon>
        <taxon>Anaerolineae</taxon>
        <taxon>Anaerolineales</taxon>
        <taxon>Anaerolineaceae</taxon>
        <taxon>Levilinea</taxon>
    </lineage>
</organism>
<reference evidence="1 2" key="1">
    <citation type="submission" date="2015-07" db="EMBL/GenBank/DDBJ databases">
        <title>Genome sequence of Levilinea saccharolytica DSM 16555.</title>
        <authorList>
            <person name="Hemp J."/>
            <person name="Ward L.M."/>
            <person name="Pace L.A."/>
            <person name="Fischer W.W."/>
        </authorList>
    </citation>
    <scope>NUCLEOTIDE SEQUENCE [LARGE SCALE GENOMIC DNA]</scope>
    <source>
        <strain evidence="1 2">KIBI-1</strain>
    </source>
</reference>
<dbReference type="Proteomes" id="UP000050501">
    <property type="component" value="Unassembled WGS sequence"/>
</dbReference>
<dbReference type="RefSeq" id="WP_062416827.1">
    <property type="nucleotide sequence ID" value="NZ_DF967974.1"/>
</dbReference>
<dbReference type="EMBL" id="LGCM01000058">
    <property type="protein sequence ID" value="KPL77969.1"/>
    <property type="molecule type" value="Genomic_DNA"/>
</dbReference>
<comment type="caution">
    <text evidence="1">The sequence shown here is derived from an EMBL/GenBank/DDBJ whole genome shotgun (WGS) entry which is preliminary data.</text>
</comment>